<dbReference type="EMBL" id="CCFA01004518">
    <property type="protein sequence ID" value="CDW99293.1"/>
    <property type="molecule type" value="Genomic_DNA"/>
</dbReference>
<gene>
    <name evidence="1" type="primary">SSCI73960.1</name>
</gene>
<evidence type="ECO:0000313" key="1">
    <source>
        <dbReference type="EMBL" id="CDW99293.1"/>
    </source>
</evidence>
<organism evidence="1 2">
    <name type="scientific">Sporisorium scitamineum</name>
    <dbReference type="NCBI Taxonomy" id="49012"/>
    <lineage>
        <taxon>Eukaryota</taxon>
        <taxon>Fungi</taxon>
        <taxon>Dikarya</taxon>
        <taxon>Basidiomycota</taxon>
        <taxon>Ustilaginomycotina</taxon>
        <taxon>Ustilaginomycetes</taxon>
        <taxon>Ustilaginales</taxon>
        <taxon>Ustilaginaceae</taxon>
        <taxon>Sporisorium</taxon>
    </lineage>
</organism>
<name>A0A0F7SDN2_9BASI</name>
<keyword evidence="2" id="KW-1185">Reference proteome</keyword>
<evidence type="ECO:0000313" key="2">
    <source>
        <dbReference type="Proteomes" id="UP000242770"/>
    </source>
</evidence>
<dbReference type="AlphaFoldDB" id="A0A0F7SDN2"/>
<sequence>MINTLAWHPSKYVLAYAGDEAVQKDAGTVRVFNL</sequence>
<reference evidence="2" key="1">
    <citation type="submission" date="2014-06" db="EMBL/GenBank/DDBJ databases">
        <authorList>
            <person name="Berkman P.J."/>
        </authorList>
    </citation>
    <scope>NUCLEOTIDE SEQUENCE [LARGE SCALE GENOMIC DNA]</scope>
</reference>
<dbReference type="Proteomes" id="UP000242770">
    <property type="component" value="Unassembled WGS sequence"/>
</dbReference>
<dbReference type="STRING" id="49012.A0A0F7SDN2"/>
<accession>A0A0F7SDN2</accession>
<proteinExistence type="predicted"/>
<protein>
    <submittedName>
        <fullName evidence="1">Uncharacterized protein</fullName>
    </submittedName>
</protein>